<reference evidence="2" key="1">
    <citation type="submission" date="2023-07" db="EMBL/GenBank/DDBJ databases">
        <authorList>
            <consortium name="CYATHOMIX"/>
        </authorList>
    </citation>
    <scope>NUCLEOTIDE SEQUENCE</scope>
    <source>
        <strain evidence="2">N/A</strain>
    </source>
</reference>
<dbReference type="AlphaFoldDB" id="A0AA36H185"/>
<dbReference type="EMBL" id="CATQJL010000305">
    <property type="protein sequence ID" value="CAJ0602057.1"/>
    <property type="molecule type" value="Genomic_DNA"/>
</dbReference>
<proteinExistence type="predicted"/>
<keyword evidence="1" id="KW-0732">Signal</keyword>
<name>A0AA36H185_CYLNA</name>
<organism evidence="2 3">
    <name type="scientific">Cylicocyclus nassatus</name>
    <name type="common">Nematode worm</name>
    <dbReference type="NCBI Taxonomy" id="53992"/>
    <lineage>
        <taxon>Eukaryota</taxon>
        <taxon>Metazoa</taxon>
        <taxon>Ecdysozoa</taxon>
        <taxon>Nematoda</taxon>
        <taxon>Chromadorea</taxon>
        <taxon>Rhabditida</taxon>
        <taxon>Rhabditina</taxon>
        <taxon>Rhabditomorpha</taxon>
        <taxon>Strongyloidea</taxon>
        <taxon>Strongylidae</taxon>
        <taxon>Cylicocyclus</taxon>
    </lineage>
</organism>
<feature type="signal peptide" evidence="1">
    <location>
        <begin position="1"/>
        <end position="20"/>
    </location>
</feature>
<evidence type="ECO:0000313" key="3">
    <source>
        <dbReference type="Proteomes" id="UP001176961"/>
    </source>
</evidence>
<protein>
    <submittedName>
        <fullName evidence="2">Uncharacterized protein</fullName>
    </submittedName>
</protein>
<feature type="chain" id="PRO_5041359706" evidence="1">
    <location>
        <begin position="21"/>
        <end position="110"/>
    </location>
</feature>
<comment type="caution">
    <text evidence="2">The sequence shown here is derived from an EMBL/GenBank/DDBJ whole genome shotgun (WGS) entry which is preliminary data.</text>
</comment>
<evidence type="ECO:0000256" key="1">
    <source>
        <dbReference type="SAM" id="SignalP"/>
    </source>
</evidence>
<sequence length="110" mass="11802">MKRVILIAVAVSLICAAAQSGSDEKLCAQSDISNREADEIVFLLNRNRSAKNLGDIRSGCLLFASSMVRKCASPEETCAELALGSGLVSNLNTRANSHGKTFLLEMLSRE</sequence>
<keyword evidence="3" id="KW-1185">Reference proteome</keyword>
<evidence type="ECO:0000313" key="2">
    <source>
        <dbReference type="EMBL" id="CAJ0602057.1"/>
    </source>
</evidence>
<accession>A0AA36H185</accession>
<gene>
    <name evidence="2" type="ORF">CYNAS_LOCUS14040</name>
</gene>
<dbReference type="Proteomes" id="UP001176961">
    <property type="component" value="Unassembled WGS sequence"/>
</dbReference>